<dbReference type="STRING" id="55209.HA50_29245"/>
<evidence type="ECO:0008006" key="4">
    <source>
        <dbReference type="Google" id="ProtNLM"/>
    </source>
</evidence>
<keyword evidence="3" id="KW-1185">Reference proteome</keyword>
<dbReference type="Gene3D" id="3.30.450.150">
    <property type="entry name" value="Haem-degrading domain"/>
    <property type="match status" value="1"/>
</dbReference>
<evidence type="ECO:0000313" key="3">
    <source>
        <dbReference type="Proteomes" id="UP000193749"/>
    </source>
</evidence>
<reference evidence="2 3" key="1">
    <citation type="journal article" date="2017" name="Antonie Van Leeuwenhoek">
        <title>Phylogenomic resolution of the bacterial genus Pantoea and its relationship with Erwinia and Tatumella.</title>
        <authorList>
            <person name="Palmer M."/>
            <person name="Steenkamp E.T."/>
            <person name="Coetzee M.P."/>
            <person name="Chan W.Y."/>
            <person name="van Zyl E."/>
            <person name="De Maayer P."/>
            <person name="Coutinho T.A."/>
            <person name="Blom J."/>
            <person name="Smits T.H."/>
            <person name="Duffy B."/>
            <person name="Venter S.N."/>
        </authorList>
    </citation>
    <scope>NUCLEOTIDE SEQUENCE [LARGE SCALE GENOMIC DNA]</scope>
    <source>
        <strain evidence="2 3">LMG 2657</strain>
    </source>
</reference>
<evidence type="ECO:0000256" key="1">
    <source>
        <dbReference type="SAM" id="SignalP"/>
    </source>
</evidence>
<protein>
    <recommendedName>
        <fullName evidence="4">Heme-binding protein</fullName>
    </recommendedName>
</protein>
<dbReference type="PANTHER" id="PTHR34309:SF1">
    <property type="entry name" value="PROTEIN GLCG"/>
    <property type="match status" value="1"/>
</dbReference>
<keyword evidence="1" id="KW-0732">Signal</keyword>
<feature type="chain" id="PRO_5013004517" description="Heme-binding protein" evidence="1">
    <location>
        <begin position="25"/>
        <end position="157"/>
    </location>
</feature>
<comment type="caution">
    <text evidence="2">The sequence shown here is derived from an EMBL/GenBank/DDBJ whole genome shotgun (WGS) entry which is preliminary data.</text>
</comment>
<dbReference type="InterPro" id="IPR005624">
    <property type="entry name" value="PduO/GlcC-like"/>
</dbReference>
<dbReference type="SUPFAM" id="SSF143744">
    <property type="entry name" value="GlcG-like"/>
    <property type="match status" value="1"/>
</dbReference>
<name>A0A1X1EGQ9_PANCY</name>
<dbReference type="InterPro" id="IPR052517">
    <property type="entry name" value="GlcG_carb_metab_protein"/>
</dbReference>
<dbReference type="InterPro" id="IPR038084">
    <property type="entry name" value="PduO/GlcC-like_sf"/>
</dbReference>
<dbReference type="PANTHER" id="PTHR34309">
    <property type="entry name" value="SLR1406 PROTEIN"/>
    <property type="match status" value="1"/>
</dbReference>
<proteinExistence type="predicted"/>
<feature type="signal peptide" evidence="1">
    <location>
        <begin position="1"/>
        <end position="24"/>
    </location>
</feature>
<dbReference type="AlphaFoldDB" id="A0A1X1EGQ9"/>
<organism evidence="2 3">
    <name type="scientific">Pantoea cypripedii</name>
    <name type="common">Pectobacterium cypripedii</name>
    <name type="synonym">Erwinia cypripedii</name>
    <dbReference type="NCBI Taxonomy" id="55209"/>
    <lineage>
        <taxon>Bacteria</taxon>
        <taxon>Pseudomonadati</taxon>
        <taxon>Pseudomonadota</taxon>
        <taxon>Gammaproteobacteria</taxon>
        <taxon>Enterobacterales</taxon>
        <taxon>Erwiniaceae</taxon>
        <taxon>Pantoea</taxon>
    </lineage>
</organism>
<dbReference type="Proteomes" id="UP000193749">
    <property type="component" value="Unassembled WGS sequence"/>
</dbReference>
<gene>
    <name evidence="2" type="ORF">HA50_29245</name>
</gene>
<dbReference type="EMBL" id="MLJI01000003">
    <property type="protein sequence ID" value="ORM88023.1"/>
    <property type="molecule type" value="Genomic_DNA"/>
</dbReference>
<evidence type="ECO:0000313" key="2">
    <source>
        <dbReference type="EMBL" id="ORM88023.1"/>
    </source>
</evidence>
<dbReference type="Pfam" id="PF03928">
    <property type="entry name" value="HbpS-like"/>
    <property type="match status" value="1"/>
</dbReference>
<sequence>MKMKKILSLALLSAALFGAAGAQAVTTQTILTESDAQKLIAAAQEKAHALNANVCIAVLDQSGELLAFQRMDNAPVGCIDSSILKGRAAALYRTPTDKYMDRANGKEPAIATLPGVIPLGGGSPVVWKGNTLGAVGVSGSANPNEIAIAKAASDSFK</sequence>
<accession>A0A1X1EGQ9</accession>